<sequence length="142" mass="16286">MAERMAVKDCEGSSCYWFGWVPGMVSCDVCQAFYSLKCPERPHWKTRADSKCNGIADKYHCLYDKNNENITEFCASPKDYTAGKQFLGILIDFVTRIKVNKKHTGETDKWSSTTRYVVFDIRKALVPYSSSVTTFKTPPHFL</sequence>
<proteinExistence type="predicted"/>
<evidence type="ECO:0000313" key="1">
    <source>
        <dbReference type="EMBL" id="VDI24784.1"/>
    </source>
</evidence>
<keyword evidence="2" id="KW-1185">Reference proteome</keyword>
<comment type="caution">
    <text evidence="1">The sequence shown here is derived from an EMBL/GenBank/DDBJ whole genome shotgun (WGS) entry which is preliminary data.</text>
</comment>
<name>A0A8B6DVD3_MYTGA</name>
<accession>A0A8B6DVD3</accession>
<evidence type="ECO:0000313" key="2">
    <source>
        <dbReference type="Proteomes" id="UP000596742"/>
    </source>
</evidence>
<reference evidence="1" key="1">
    <citation type="submission" date="2018-11" db="EMBL/GenBank/DDBJ databases">
        <authorList>
            <person name="Alioto T."/>
            <person name="Alioto T."/>
        </authorList>
    </citation>
    <scope>NUCLEOTIDE SEQUENCE</scope>
</reference>
<dbReference type="Proteomes" id="UP000596742">
    <property type="component" value="Unassembled WGS sequence"/>
</dbReference>
<organism evidence="1 2">
    <name type="scientific">Mytilus galloprovincialis</name>
    <name type="common">Mediterranean mussel</name>
    <dbReference type="NCBI Taxonomy" id="29158"/>
    <lineage>
        <taxon>Eukaryota</taxon>
        <taxon>Metazoa</taxon>
        <taxon>Spiralia</taxon>
        <taxon>Lophotrochozoa</taxon>
        <taxon>Mollusca</taxon>
        <taxon>Bivalvia</taxon>
        <taxon>Autobranchia</taxon>
        <taxon>Pteriomorphia</taxon>
        <taxon>Mytilida</taxon>
        <taxon>Mytiloidea</taxon>
        <taxon>Mytilidae</taxon>
        <taxon>Mytilinae</taxon>
        <taxon>Mytilus</taxon>
    </lineage>
</organism>
<dbReference type="PROSITE" id="PS51257">
    <property type="entry name" value="PROKAR_LIPOPROTEIN"/>
    <property type="match status" value="1"/>
</dbReference>
<dbReference type="EMBL" id="UYJE01004083">
    <property type="protein sequence ID" value="VDI24784.1"/>
    <property type="molecule type" value="Genomic_DNA"/>
</dbReference>
<gene>
    <name evidence="1" type="ORF">MGAL_10B066457</name>
</gene>
<protein>
    <submittedName>
        <fullName evidence="1">Uncharacterized protein</fullName>
    </submittedName>
</protein>
<dbReference type="AlphaFoldDB" id="A0A8B6DVD3"/>